<dbReference type="RefSeq" id="WP_379904252.1">
    <property type="nucleotide sequence ID" value="NZ_JBHRTR010000034.1"/>
</dbReference>
<protein>
    <submittedName>
        <fullName evidence="3">TfoX/Sxy family protein</fullName>
    </submittedName>
</protein>
<feature type="domain" description="TfoX N-terminal" evidence="2">
    <location>
        <begin position="16"/>
        <end position="108"/>
    </location>
</feature>
<evidence type="ECO:0000256" key="1">
    <source>
        <dbReference type="SAM" id="MobiDB-lite"/>
    </source>
</evidence>
<keyword evidence="4" id="KW-1185">Reference proteome</keyword>
<dbReference type="EMBL" id="JBHRTR010000034">
    <property type="protein sequence ID" value="MFC3229754.1"/>
    <property type="molecule type" value="Genomic_DNA"/>
</dbReference>
<reference evidence="4" key="1">
    <citation type="journal article" date="2019" name="Int. J. Syst. Evol. Microbiol.">
        <title>The Global Catalogue of Microorganisms (GCM) 10K type strain sequencing project: providing services to taxonomists for standard genome sequencing and annotation.</title>
        <authorList>
            <consortium name="The Broad Institute Genomics Platform"/>
            <consortium name="The Broad Institute Genome Sequencing Center for Infectious Disease"/>
            <person name="Wu L."/>
            <person name="Ma J."/>
        </authorList>
    </citation>
    <scope>NUCLEOTIDE SEQUENCE [LARGE SCALE GENOMIC DNA]</scope>
    <source>
        <strain evidence="4">KCTC 42964</strain>
    </source>
</reference>
<evidence type="ECO:0000259" key="2">
    <source>
        <dbReference type="Pfam" id="PF04993"/>
    </source>
</evidence>
<dbReference type="SUPFAM" id="SSF159894">
    <property type="entry name" value="YgaC/TfoX-N like"/>
    <property type="match status" value="1"/>
</dbReference>
<comment type="caution">
    <text evidence="3">The sequence shown here is derived from an EMBL/GenBank/DDBJ whole genome shotgun (WGS) entry which is preliminary data.</text>
</comment>
<gene>
    <name evidence="3" type="ORF">ACFOGJ_21070</name>
</gene>
<sequence>MPAAEPPEYVRHCLDRLAPLGPIECRRFFGGWQFRIGGEQFAAVLRKEFYLRAAGPLQAEIAAAGGRPFRYSRRDREVEVPGYITPPEECLDDDEAFCDWARRALEQALANPKPKRSRGAARKRRQGKADSGG</sequence>
<dbReference type="Gene3D" id="3.30.1460.30">
    <property type="entry name" value="YgaC/TfoX-N like chaperone"/>
    <property type="match status" value="1"/>
</dbReference>
<feature type="region of interest" description="Disordered" evidence="1">
    <location>
        <begin position="109"/>
        <end position="133"/>
    </location>
</feature>
<feature type="compositionally biased region" description="Basic residues" evidence="1">
    <location>
        <begin position="113"/>
        <end position="126"/>
    </location>
</feature>
<organism evidence="3 4">
    <name type="scientific">Marinibaculum pumilum</name>
    <dbReference type="NCBI Taxonomy" id="1766165"/>
    <lineage>
        <taxon>Bacteria</taxon>
        <taxon>Pseudomonadati</taxon>
        <taxon>Pseudomonadota</taxon>
        <taxon>Alphaproteobacteria</taxon>
        <taxon>Rhodospirillales</taxon>
        <taxon>Rhodospirillaceae</taxon>
        <taxon>Marinibaculum</taxon>
    </lineage>
</organism>
<evidence type="ECO:0000313" key="4">
    <source>
        <dbReference type="Proteomes" id="UP001595528"/>
    </source>
</evidence>
<proteinExistence type="predicted"/>
<dbReference type="InterPro" id="IPR007076">
    <property type="entry name" value="TfoX_N"/>
</dbReference>
<name>A0ABV7L5B2_9PROT</name>
<evidence type="ECO:0000313" key="3">
    <source>
        <dbReference type="EMBL" id="MFC3229754.1"/>
    </source>
</evidence>
<dbReference type="Proteomes" id="UP001595528">
    <property type="component" value="Unassembled WGS sequence"/>
</dbReference>
<accession>A0ABV7L5B2</accession>
<dbReference type="Pfam" id="PF04993">
    <property type="entry name" value="TfoX_N"/>
    <property type="match status" value="1"/>
</dbReference>